<dbReference type="EMBL" id="CP147251">
    <property type="protein sequence ID" value="WYJ77650.1"/>
    <property type="molecule type" value="Genomic_DNA"/>
</dbReference>
<protein>
    <submittedName>
        <fullName evidence="1">Uncharacterized protein</fullName>
    </submittedName>
</protein>
<sequence length="96" mass="11665">MAKRNKKEKLQLDLWAKQIAPTKELRQEFNHEPEKFQWFTKQYLEELAENSYTSEFVTTIKKWLENQNVTLIYSAKNPQYNQAQVLLEFLQEQLKK</sequence>
<reference evidence="1 2" key="1">
    <citation type="submission" date="2021-03" db="EMBL/GenBank/DDBJ databases">
        <authorList>
            <person name="Gilmore M.S."/>
            <person name="Schwartzman J."/>
            <person name="Van Tyne D."/>
            <person name="Martin M."/>
            <person name="Earl A.M."/>
            <person name="Manson A.L."/>
            <person name="Straub T."/>
            <person name="Salamzade R."/>
            <person name="Saavedra J."/>
            <person name="Lebreton F."/>
            <person name="Prichula J."/>
            <person name="Schaufler K."/>
            <person name="Gaca A."/>
            <person name="Sgardioli B."/>
            <person name="Wagenaar J."/>
            <person name="Strong T."/>
        </authorList>
    </citation>
    <scope>NUCLEOTIDE SEQUENCE [LARGE SCALE GENOMIC DNA]</scope>
    <source>
        <strain evidence="1 2">DIV2402</strain>
    </source>
</reference>
<evidence type="ECO:0000313" key="2">
    <source>
        <dbReference type="Proteomes" id="UP000664701"/>
    </source>
</evidence>
<keyword evidence="2" id="KW-1185">Reference proteome</keyword>
<organism evidence="1 2">
    <name type="scientific">Candidatus Enterococcus lowellii</name>
    <dbReference type="NCBI Taxonomy" id="2230877"/>
    <lineage>
        <taxon>Bacteria</taxon>
        <taxon>Bacillati</taxon>
        <taxon>Bacillota</taxon>
        <taxon>Bacilli</taxon>
        <taxon>Lactobacillales</taxon>
        <taxon>Enterococcaceae</taxon>
        <taxon>Enterococcus</taxon>
    </lineage>
</organism>
<gene>
    <name evidence="1" type="ORF">DOK78_002288</name>
</gene>
<dbReference type="PANTHER" id="PTHR36849:SF1">
    <property type="entry name" value="CYTOPLASMIC PROTEIN"/>
    <property type="match status" value="1"/>
</dbReference>
<reference evidence="1 2" key="2">
    <citation type="submission" date="2024-03" db="EMBL/GenBank/DDBJ databases">
        <title>The Genome Sequence of Enterococcus sp. DIV2402.</title>
        <authorList>
            <consortium name="The Broad Institute Genomics Platform"/>
            <consortium name="The Broad Institute Microbial Omics Core"/>
            <consortium name="The Broad Institute Genomic Center for Infectious Diseases"/>
            <person name="Earl A."/>
            <person name="Manson A."/>
            <person name="Gilmore M."/>
            <person name="Schwartman J."/>
            <person name="Shea T."/>
            <person name="Abouelleil A."/>
            <person name="Cao P."/>
            <person name="Chapman S."/>
            <person name="Cusick C."/>
            <person name="Young S."/>
            <person name="Neafsey D."/>
            <person name="Nusbaum C."/>
            <person name="Birren B."/>
        </authorList>
    </citation>
    <scope>NUCLEOTIDE SEQUENCE [LARGE SCALE GENOMIC DNA]</scope>
    <source>
        <strain evidence="1 2">DIV2402</strain>
    </source>
</reference>
<evidence type="ECO:0000313" key="1">
    <source>
        <dbReference type="EMBL" id="WYJ77650.1"/>
    </source>
</evidence>
<dbReference type="Pfam" id="PF22752">
    <property type="entry name" value="DUF488-N3i"/>
    <property type="match status" value="1"/>
</dbReference>
<dbReference type="InterPro" id="IPR052552">
    <property type="entry name" value="YeaO-like"/>
</dbReference>
<dbReference type="PANTHER" id="PTHR36849">
    <property type="entry name" value="CYTOPLASMIC PROTEIN-RELATED"/>
    <property type="match status" value="1"/>
</dbReference>
<dbReference type="Proteomes" id="UP000664701">
    <property type="component" value="Chromosome"/>
</dbReference>
<proteinExistence type="predicted"/>
<accession>A0ABZ2SPL2</accession>
<name>A0ABZ2SPL2_9ENTE</name>